<dbReference type="PANTHER" id="PTHR44191:SF62">
    <property type="entry name" value="OS04G0341900 PROTEIN"/>
    <property type="match status" value="1"/>
</dbReference>
<evidence type="ECO:0000259" key="7">
    <source>
        <dbReference type="PROSITE" id="PS50090"/>
    </source>
</evidence>
<evidence type="ECO:0000256" key="6">
    <source>
        <dbReference type="SAM" id="MobiDB-lite"/>
    </source>
</evidence>
<reference evidence="9" key="1">
    <citation type="submission" date="2023-05" db="EMBL/GenBank/DDBJ databases">
        <title>Nepenthes gracilis genome sequencing.</title>
        <authorList>
            <person name="Fukushima K."/>
        </authorList>
    </citation>
    <scope>NUCLEOTIDE SEQUENCE</scope>
    <source>
        <strain evidence="9">SING2019-196</strain>
    </source>
</reference>
<dbReference type="CDD" id="cd00167">
    <property type="entry name" value="SANT"/>
    <property type="match status" value="1"/>
</dbReference>
<dbReference type="EMBL" id="BSYO01000008">
    <property type="protein sequence ID" value="GMH08761.1"/>
    <property type="molecule type" value="Genomic_DNA"/>
</dbReference>
<feature type="domain" description="Myb-like" evidence="7">
    <location>
        <begin position="90"/>
        <end position="142"/>
    </location>
</feature>
<feature type="region of interest" description="Disordered" evidence="6">
    <location>
        <begin position="252"/>
        <end position="283"/>
    </location>
</feature>
<organism evidence="9 10">
    <name type="scientific">Nepenthes gracilis</name>
    <name type="common">Slender pitcher plant</name>
    <dbReference type="NCBI Taxonomy" id="150966"/>
    <lineage>
        <taxon>Eukaryota</taxon>
        <taxon>Viridiplantae</taxon>
        <taxon>Streptophyta</taxon>
        <taxon>Embryophyta</taxon>
        <taxon>Tracheophyta</taxon>
        <taxon>Spermatophyta</taxon>
        <taxon>Magnoliopsida</taxon>
        <taxon>eudicotyledons</taxon>
        <taxon>Gunneridae</taxon>
        <taxon>Pentapetalae</taxon>
        <taxon>Caryophyllales</taxon>
        <taxon>Nepenthaceae</taxon>
        <taxon>Nepenthes</taxon>
    </lineage>
</organism>
<dbReference type="SUPFAM" id="SSF46689">
    <property type="entry name" value="Homeodomain-like"/>
    <property type="match status" value="1"/>
</dbReference>
<dbReference type="PANTHER" id="PTHR44191">
    <property type="entry name" value="TRANSCRIPTION FACTOR KUA1"/>
    <property type="match status" value="1"/>
</dbReference>
<evidence type="ECO:0000256" key="1">
    <source>
        <dbReference type="ARBA" id="ARBA00004123"/>
    </source>
</evidence>
<evidence type="ECO:0000313" key="9">
    <source>
        <dbReference type="EMBL" id="GMH08761.1"/>
    </source>
</evidence>
<dbReference type="InterPro" id="IPR052245">
    <property type="entry name" value="Plant_Stress_Dev_TF"/>
</dbReference>
<evidence type="ECO:0000259" key="8">
    <source>
        <dbReference type="PROSITE" id="PS51294"/>
    </source>
</evidence>
<accession>A0AAD3XLK4</accession>
<comment type="subcellular location">
    <subcellularLocation>
        <location evidence="1">Nucleus</location>
    </subcellularLocation>
</comment>
<gene>
    <name evidence="9" type="ORF">Nepgr_010601</name>
</gene>
<comment type="caution">
    <text evidence="9">The sequence shown here is derived from an EMBL/GenBank/DDBJ whole genome shotgun (WGS) entry which is preliminary data.</text>
</comment>
<feature type="domain" description="HTH myb-type" evidence="8">
    <location>
        <begin position="90"/>
        <end position="146"/>
    </location>
</feature>
<dbReference type="Gene3D" id="1.10.10.60">
    <property type="entry name" value="Homeodomain-like"/>
    <property type="match status" value="1"/>
</dbReference>
<proteinExistence type="predicted"/>
<dbReference type="GO" id="GO:0006355">
    <property type="term" value="P:regulation of DNA-templated transcription"/>
    <property type="evidence" value="ECO:0007669"/>
    <property type="project" value="UniProtKB-ARBA"/>
</dbReference>
<sequence length="283" mass="31146">MVKEPPRKCGKCGRNANSLRKRSGVDSNHNNGDKTVGLKLFGVEILREGENDTMKKSLSTGNILHAAASMAGHGSCAVDDGYLSDGPHHKPRRKGRAWTEEEHQMFLVGLEKLGKGDWKGISRTYVPTRTPSQVASHAQKHFLRLSTSEDKKRRPSVFDIPLNKDSLLLGDFTLLPTNTNSTLIPKNYTSEVVERKIISSIPQPCAAGTSYVPMFPYAQAVMNFPHHGYLYLTQRHGNLTAITSPLQACLHVSSHPDPEPSATSDSSLELRLGLSQDTKSQSY</sequence>
<dbReference type="AlphaFoldDB" id="A0AAD3XLK4"/>
<keyword evidence="10" id="KW-1185">Reference proteome</keyword>
<keyword evidence="5" id="KW-0539">Nucleus</keyword>
<name>A0AAD3XLK4_NEPGR</name>
<dbReference type="InterPro" id="IPR009057">
    <property type="entry name" value="Homeodomain-like_sf"/>
</dbReference>
<evidence type="ECO:0000256" key="4">
    <source>
        <dbReference type="ARBA" id="ARBA00023163"/>
    </source>
</evidence>
<evidence type="ECO:0000256" key="3">
    <source>
        <dbReference type="ARBA" id="ARBA00023125"/>
    </source>
</evidence>
<dbReference type="PROSITE" id="PS51294">
    <property type="entry name" value="HTH_MYB"/>
    <property type="match status" value="1"/>
</dbReference>
<dbReference type="GO" id="GO:0009739">
    <property type="term" value="P:response to gibberellin"/>
    <property type="evidence" value="ECO:0007669"/>
    <property type="project" value="TreeGrafter"/>
</dbReference>
<evidence type="ECO:0000256" key="2">
    <source>
        <dbReference type="ARBA" id="ARBA00023015"/>
    </source>
</evidence>
<dbReference type="Proteomes" id="UP001279734">
    <property type="component" value="Unassembled WGS sequence"/>
</dbReference>
<evidence type="ECO:0000256" key="5">
    <source>
        <dbReference type="ARBA" id="ARBA00023242"/>
    </source>
</evidence>
<protein>
    <submittedName>
        <fullName evidence="9">Uncharacterized protein</fullName>
    </submittedName>
</protein>
<dbReference type="Pfam" id="PF00249">
    <property type="entry name" value="Myb_DNA-binding"/>
    <property type="match status" value="1"/>
</dbReference>
<dbReference type="SMART" id="SM00717">
    <property type="entry name" value="SANT"/>
    <property type="match status" value="1"/>
</dbReference>
<dbReference type="GO" id="GO:0005634">
    <property type="term" value="C:nucleus"/>
    <property type="evidence" value="ECO:0007669"/>
    <property type="project" value="UniProtKB-SubCell"/>
</dbReference>
<dbReference type="FunFam" id="1.10.10.60:FF:000009">
    <property type="entry name" value="transcription factor MYB1R1"/>
    <property type="match status" value="1"/>
</dbReference>
<feature type="region of interest" description="Disordered" evidence="6">
    <location>
        <begin position="1"/>
        <end position="33"/>
    </location>
</feature>
<dbReference type="GO" id="GO:0003677">
    <property type="term" value="F:DNA binding"/>
    <property type="evidence" value="ECO:0007669"/>
    <property type="project" value="UniProtKB-KW"/>
</dbReference>
<dbReference type="InterPro" id="IPR001005">
    <property type="entry name" value="SANT/Myb"/>
</dbReference>
<dbReference type="GO" id="GO:0009723">
    <property type="term" value="P:response to ethylene"/>
    <property type="evidence" value="ECO:0007669"/>
    <property type="project" value="TreeGrafter"/>
</dbReference>
<dbReference type="InterPro" id="IPR006447">
    <property type="entry name" value="Myb_dom_plants"/>
</dbReference>
<dbReference type="InterPro" id="IPR017930">
    <property type="entry name" value="Myb_dom"/>
</dbReference>
<keyword evidence="4" id="KW-0804">Transcription</keyword>
<dbReference type="PROSITE" id="PS50090">
    <property type="entry name" value="MYB_LIKE"/>
    <property type="match status" value="1"/>
</dbReference>
<dbReference type="NCBIfam" id="TIGR01557">
    <property type="entry name" value="myb_SHAQKYF"/>
    <property type="match status" value="1"/>
</dbReference>
<keyword evidence="3" id="KW-0238">DNA-binding</keyword>
<keyword evidence="2" id="KW-0805">Transcription regulation</keyword>
<evidence type="ECO:0000313" key="10">
    <source>
        <dbReference type="Proteomes" id="UP001279734"/>
    </source>
</evidence>